<sequence>MCVRILNMTYIPEKAKQIALARLDLVHKWLEFRRKSNVKIQADYDFVKLHNTTESHLREVLDKVSRGSLHRWNAMLAGSEDYEKLLPQYRYSKIDEFRISLTDEEIKIFMSLLLHPNRISIGKATALTKYKLKEQGQDFIPADATFRRYAKWFKANNYDKWVLAEMAKKPCPIRLNPILSAMQACLKLAIFLSQTGIN</sequence>
<dbReference type="AlphaFoldDB" id="A0A650EJ62"/>
<name>A0A650EJ62_9BACT</name>
<dbReference type="EMBL" id="MN577570">
    <property type="protein sequence ID" value="QGT49747.1"/>
    <property type="molecule type" value="Genomic_DNA"/>
</dbReference>
<protein>
    <submittedName>
        <fullName evidence="1">Uncharacterized protein</fullName>
    </submittedName>
</protein>
<proteinExistence type="predicted"/>
<evidence type="ECO:0000313" key="1">
    <source>
        <dbReference type="EMBL" id="QGT49747.1"/>
    </source>
</evidence>
<organism evidence="1">
    <name type="scientific">uncultured Candidatus Melainabacteria bacterium</name>
    <dbReference type="NCBI Taxonomy" id="2682970"/>
    <lineage>
        <taxon>Bacteria</taxon>
        <taxon>Bacillati</taxon>
        <taxon>Candidatus Melainabacteria</taxon>
        <taxon>environmental samples</taxon>
    </lineage>
</organism>
<accession>A0A650EJ62</accession>
<gene>
    <name evidence="1" type="ORF">Melaina855_1340</name>
</gene>
<reference evidence="1" key="1">
    <citation type="journal article" date="2020" name="J. ISSAAS">
        <title>Lactobacilli and other gastrointestinal microbiota of Peromyscus leucopus, reservoir host for agents of Lyme disease and other zoonoses in North America.</title>
        <authorList>
            <person name="Milovic A."/>
            <person name="Bassam K."/>
            <person name="Shao H."/>
            <person name="Chatzistamou I."/>
            <person name="Tufts D.M."/>
            <person name="Diuk-Wasser M."/>
            <person name="Barbour A.G."/>
        </authorList>
    </citation>
    <scope>NUCLEOTIDE SEQUENCE</scope>
    <source>
        <strain evidence="1">LL20</strain>
    </source>
</reference>